<dbReference type="Proteomes" id="UP000486847">
    <property type="component" value="Unassembled WGS sequence"/>
</dbReference>
<keyword evidence="1" id="KW-0812">Transmembrane</keyword>
<dbReference type="EMBL" id="UGFE01000007">
    <property type="protein sequence ID" value="STO18086.1"/>
    <property type="molecule type" value="Genomic_DNA"/>
</dbReference>
<name>A0A0V9H5F3_ECOLX</name>
<evidence type="ECO:0000313" key="16">
    <source>
        <dbReference type="Proteomes" id="UP000438958"/>
    </source>
</evidence>
<dbReference type="EMBL" id="WKUE01000039">
    <property type="protein sequence ID" value="MSI71091.1"/>
    <property type="molecule type" value="Genomic_DNA"/>
</dbReference>
<reference evidence="3" key="7">
    <citation type="submission" date="2020-02" db="EMBL/GenBank/DDBJ databases">
        <authorList>
            <consortium name="NCBI Pathogen Detection Project"/>
        </authorList>
    </citation>
    <scope>NUCLEOTIDE SEQUENCE</scope>
    <source>
        <strain evidence="3">1839</strain>
    </source>
</reference>
<dbReference type="EMBL" id="RQTU01000031">
    <property type="protein sequence ID" value="RRD72869.1"/>
    <property type="molecule type" value="Genomic_DNA"/>
</dbReference>
<evidence type="ECO:0000313" key="2">
    <source>
        <dbReference type="EMBL" id="GCO43434.1"/>
    </source>
</evidence>
<dbReference type="EMBL" id="WCEW01000035">
    <property type="protein sequence ID" value="MTE91481.1"/>
    <property type="molecule type" value="Genomic_DNA"/>
</dbReference>
<evidence type="ECO:0000313" key="15">
    <source>
        <dbReference type="Proteomes" id="UP000300926"/>
    </source>
</evidence>
<dbReference type="EMBL" id="UGFE01000007">
    <property type="protein sequence ID" value="STO17951.1"/>
    <property type="molecule type" value="Genomic_DNA"/>
</dbReference>
<organism evidence="2 15">
    <name type="scientific">Escherichia coli</name>
    <dbReference type="NCBI Taxonomy" id="562"/>
    <lineage>
        <taxon>Bacteria</taxon>
        <taxon>Pseudomonadati</taxon>
        <taxon>Pseudomonadota</taxon>
        <taxon>Gammaproteobacteria</taxon>
        <taxon>Enterobacterales</taxon>
        <taxon>Enterobacteriaceae</taxon>
        <taxon>Escherichia</taxon>
    </lineage>
</organism>
<reference evidence="2 15" key="2">
    <citation type="submission" date="2018-04" db="EMBL/GenBank/DDBJ databases">
        <title>Large scale genomics of bovine and human commensal E. coli to reveal the emerging process of EHEC.</title>
        <authorList>
            <person name="Arimizu Y."/>
            <person name="Ogura Y."/>
        </authorList>
    </citation>
    <scope>NUCLEOTIDE SEQUENCE [LARGE SCALE GENOMIC DNA]</scope>
    <source>
        <strain evidence="2 15">ECSC038</strain>
    </source>
</reference>
<reference evidence="7 14" key="4">
    <citation type="submission" date="2018-11" db="EMBL/GenBank/DDBJ databases">
        <title>Enterobacteriaceae from Patient.</title>
        <authorList>
            <person name="Shen C."/>
            <person name="Yang Y."/>
            <person name="Tian G."/>
        </authorList>
    </citation>
    <scope>NUCLEOTIDE SEQUENCE [LARGE SCALE GENOMIC DNA]</scope>
    <source>
        <strain evidence="7 14">GBGD28</strain>
    </source>
</reference>
<dbReference type="EMBL" id="WXKQ01000031">
    <property type="protein sequence ID" value="NAG21909.1"/>
    <property type="molecule type" value="Genomic_DNA"/>
</dbReference>
<reference evidence="5 18" key="6">
    <citation type="submission" date="2019-10" db="EMBL/GenBank/DDBJ databases">
        <title>Comparative genomic analysis of antimicrobial resistant Escherichia coli of diverse origin.</title>
        <authorList>
            <person name="Ghatak S."/>
            <person name="Milton A.P."/>
            <person name="Rhetso K."/>
            <person name="Purkait D."/>
            <person name="Das S."/>
            <person name="Puro K.-U."/>
            <person name="Shakuntala I."/>
            <person name="Sen A."/>
            <person name="Sanjukta R."/>
            <person name="Priya G.B."/>
            <person name="Mawlong M."/>
            <person name="Lyngdoh V."/>
            <person name="Rynghang J."/>
            <person name="Mawphlang B.L."/>
        </authorList>
    </citation>
    <scope>NUCLEOTIDE SEQUENCE [LARGE SCALE GENOMIC DNA]</scope>
    <source>
        <strain evidence="5 18">SE161</strain>
    </source>
</reference>
<evidence type="ECO:0000256" key="1">
    <source>
        <dbReference type="SAM" id="Phobius"/>
    </source>
</evidence>
<proteinExistence type="predicted"/>
<feature type="transmembrane region" description="Helical" evidence="1">
    <location>
        <begin position="70"/>
        <end position="89"/>
    </location>
</feature>
<evidence type="ECO:0000313" key="8">
    <source>
        <dbReference type="EMBL" id="STL18793.1"/>
    </source>
</evidence>
<evidence type="ECO:0000313" key="17">
    <source>
        <dbReference type="Proteomes" id="UP000475070"/>
    </source>
</evidence>
<keyword evidence="1" id="KW-0472">Membrane</keyword>
<evidence type="ECO:0000313" key="14">
    <source>
        <dbReference type="Proteomes" id="UP000271008"/>
    </source>
</evidence>
<reference evidence="16 17" key="5">
    <citation type="journal article" date="2019" name="Nat. Med.">
        <title>A library of human gut bacterial isolates paired with longitudinal multiomics data enables mechanistic microbiome research.</title>
        <authorList>
            <person name="Poyet M."/>
            <person name="Groussin M."/>
            <person name="Gibbons S.M."/>
            <person name="Avila-Pacheco J."/>
            <person name="Jiang X."/>
            <person name="Kearney S.M."/>
            <person name="Perrotta A.R."/>
            <person name="Berdy B."/>
            <person name="Zhao S."/>
            <person name="Lieberman T.D."/>
            <person name="Swanson P.K."/>
            <person name="Smith M."/>
            <person name="Roesemann S."/>
            <person name="Alexander J.E."/>
            <person name="Rich S.A."/>
            <person name="Livny J."/>
            <person name="Vlamakis H."/>
            <person name="Clish C."/>
            <person name="Bullock K."/>
            <person name="Deik A."/>
            <person name="Scott J."/>
            <person name="Pierce K.A."/>
            <person name="Xavier R.J."/>
            <person name="Alm E.J."/>
        </authorList>
    </citation>
    <scope>NUCLEOTIDE SEQUENCE [LARGE SCALE GENOMIC DNA]</scope>
    <source>
        <strain evidence="6 17">BIOML-A112</strain>
        <strain evidence="4 16">BIOML-A382</strain>
    </source>
</reference>
<dbReference type="Proteomes" id="UP000254181">
    <property type="component" value="Unassembled WGS sequence"/>
</dbReference>
<evidence type="ECO:0000313" key="12">
    <source>
        <dbReference type="Proteomes" id="UP000254181"/>
    </source>
</evidence>
<reference evidence="3" key="1">
    <citation type="journal article" date="2018" name="Genome Biol.">
        <title>SKESA: strategic k-mer extension for scrupulous assemblies.</title>
        <authorList>
            <person name="Souvorov A."/>
            <person name="Agarwala R."/>
            <person name="Lipman D.J."/>
        </authorList>
    </citation>
    <scope>NUCLEOTIDE SEQUENCE [LARGE SCALE GENOMIC DNA]</scope>
    <source>
        <strain evidence="3">1839</strain>
    </source>
</reference>
<accession>A0A0V9H5F3</accession>
<dbReference type="RefSeq" id="WP_000356589.1">
    <property type="nucleotide sequence ID" value="NZ_AP018573.1"/>
</dbReference>
<evidence type="ECO:0000313" key="13">
    <source>
        <dbReference type="Proteomes" id="UP000254718"/>
    </source>
</evidence>
<evidence type="ECO:0000313" key="7">
    <source>
        <dbReference type="EMBL" id="RRD72869.1"/>
    </source>
</evidence>
<evidence type="ECO:0000313" key="4">
    <source>
        <dbReference type="EMBL" id="MSI71091.1"/>
    </source>
</evidence>
<dbReference type="Proteomes" id="UP000254718">
    <property type="component" value="Unassembled WGS sequence"/>
</dbReference>
<evidence type="ECO:0000313" key="10">
    <source>
        <dbReference type="EMBL" id="STO17951.1"/>
    </source>
</evidence>
<evidence type="ECO:0000313" key="18">
    <source>
        <dbReference type="Proteomes" id="UP000486847"/>
    </source>
</evidence>
<reference evidence="12 13" key="3">
    <citation type="submission" date="2018-06" db="EMBL/GenBank/DDBJ databases">
        <authorList>
            <consortium name="Pathogen Informatics"/>
            <person name="Doyle S."/>
        </authorList>
    </citation>
    <scope>NUCLEOTIDE SEQUENCE [LARGE SCALE GENOMIC DNA]</scope>
    <source>
        <strain evidence="9 13">NCTC8333</strain>
        <strain evidence="8 12">NCTC9075</strain>
    </source>
</reference>
<dbReference type="EMBL" id="UGFE01000003">
    <property type="protein sequence ID" value="STO17660.1"/>
    <property type="molecule type" value="Genomic_DNA"/>
</dbReference>
<gene>
    <name evidence="7" type="ORF">EIA08_21795</name>
    <name evidence="2" type="ORF">ExPECSC038_04350</name>
    <name evidence="5" type="ORF">F9B07_22210</name>
    <name evidence="3" type="ORF">GGB84_004094</name>
    <name evidence="4" type="ORF">GKF66_20200</name>
    <name evidence="6" type="ORF">GUC01_23300</name>
    <name evidence="9" type="ORF">NCTC8333_05899</name>
    <name evidence="10" type="ORF">NCTC8333_06194</name>
    <name evidence="11" type="ORF">NCTC8333_06335</name>
    <name evidence="8" type="ORF">NCTC9075_00038</name>
</gene>
<dbReference type="AlphaFoldDB" id="A0A0V9H5F3"/>
<dbReference type="EMBL" id="BFIH01000077">
    <property type="protein sequence ID" value="GCO43434.1"/>
    <property type="molecule type" value="Genomic_DNA"/>
</dbReference>
<protein>
    <submittedName>
        <fullName evidence="2">Uncharacterized protein</fullName>
    </submittedName>
</protein>
<evidence type="ECO:0000313" key="6">
    <source>
        <dbReference type="EMBL" id="NAG21909.1"/>
    </source>
</evidence>
<dbReference type="Proteomes" id="UP000475070">
    <property type="component" value="Unassembled WGS sequence"/>
</dbReference>
<dbReference type="EMBL" id="UGEM01000002">
    <property type="protein sequence ID" value="STL18793.1"/>
    <property type="molecule type" value="Genomic_DNA"/>
</dbReference>
<evidence type="ECO:0000313" key="5">
    <source>
        <dbReference type="EMBL" id="MTE91481.1"/>
    </source>
</evidence>
<evidence type="ECO:0000313" key="9">
    <source>
        <dbReference type="EMBL" id="STO17660.1"/>
    </source>
</evidence>
<evidence type="ECO:0000313" key="3">
    <source>
        <dbReference type="EMBL" id="HAG5772344.1"/>
    </source>
</evidence>
<dbReference type="Proteomes" id="UP000271008">
    <property type="component" value="Unassembled WGS sequence"/>
</dbReference>
<dbReference type="Proteomes" id="UP000438958">
    <property type="component" value="Unassembled WGS sequence"/>
</dbReference>
<dbReference type="EMBL" id="DAAYTU010000031">
    <property type="protein sequence ID" value="HAG5772344.1"/>
    <property type="molecule type" value="Genomic_DNA"/>
</dbReference>
<evidence type="ECO:0000313" key="11">
    <source>
        <dbReference type="EMBL" id="STO18086.1"/>
    </source>
</evidence>
<keyword evidence="1" id="KW-1133">Transmembrane helix</keyword>
<dbReference type="Proteomes" id="UP000300926">
    <property type="component" value="Unassembled WGS sequence"/>
</dbReference>
<sequence>MDKDTVLKMLNPACLKKADEWESPTCGEVRAVIGLTGMSGSQLAKKLGLKDSRNVRNWQMLKESTSRSSIPYAAWALLCYFAGLGLIFIDNKTDV</sequence>